<name>A0A9X1NMR7_9ACTN</name>
<accession>A0A9X1NMR7</accession>
<dbReference type="RefSeq" id="WP_231448768.1">
    <property type="nucleotide sequence ID" value="NZ_JAJOMB010000025.1"/>
</dbReference>
<dbReference type="Proteomes" id="UP001138997">
    <property type="component" value="Unassembled WGS sequence"/>
</dbReference>
<dbReference type="PROSITE" id="PS51688">
    <property type="entry name" value="ICA"/>
    <property type="match status" value="1"/>
</dbReference>
<protein>
    <submittedName>
        <fullName evidence="3">Tail fiber domain-containing protein</fullName>
    </submittedName>
</protein>
<evidence type="ECO:0000313" key="3">
    <source>
        <dbReference type="EMBL" id="MCD5315948.1"/>
    </source>
</evidence>
<reference evidence="3" key="1">
    <citation type="submission" date="2021-11" db="EMBL/GenBank/DDBJ databases">
        <title>Streptomyces corallinus and Kineosporia corallina sp. nov., two new coral-derived marine actinobacteria.</title>
        <authorList>
            <person name="Buangrab K."/>
            <person name="Sutthacheep M."/>
            <person name="Yeemin T."/>
            <person name="Harunari E."/>
            <person name="Igarashi Y."/>
            <person name="Sripreechasak P."/>
            <person name="Kanchanasin P."/>
            <person name="Tanasupawat S."/>
            <person name="Phongsopitanun W."/>
        </authorList>
    </citation>
    <scope>NUCLEOTIDE SEQUENCE</scope>
    <source>
        <strain evidence="3">JCM 31032</strain>
    </source>
</reference>
<keyword evidence="4" id="KW-1185">Reference proteome</keyword>
<dbReference type="InterPro" id="IPR030392">
    <property type="entry name" value="S74_ICA"/>
</dbReference>
<feature type="compositionally biased region" description="Polar residues" evidence="1">
    <location>
        <begin position="1"/>
        <end position="18"/>
    </location>
</feature>
<evidence type="ECO:0000313" key="4">
    <source>
        <dbReference type="Proteomes" id="UP001138997"/>
    </source>
</evidence>
<evidence type="ECO:0000259" key="2">
    <source>
        <dbReference type="PROSITE" id="PS51688"/>
    </source>
</evidence>
<sequence length="510" mass="52642">MSSGLTRTQYWNVGQSTPTPRPGSTARAESQLDLEEYLLAADRARNTGLVTPGVVSGLEVTATVGSSGLTVNPGTAVDAAGRVVVLAAGGRAIVDPNAGPGVQLIPTVPVPEGGLTFDTTALTGDWNLTLTWREVEDVLAGILVLRHAPWLRLRDPSAFVDNTQEIVLASVTFNSGTVETLTVGLRRTAGARAGRLELTRPAELGSSVQDVLAAELTASEDGGVDLRLLTGSGTLRTALSIAGETADIRLEGFLQAAGGLAVSGDLSSSENLLVAGRTELAGPVVMNQTVDLGGALTGVDAAFDAIQARKGVIVGAGGDAVLQTRHVFGKHFTNDDPDDLYLNWSTGRTVHVGGGAAADLNVTGNSFVGGRVGVHTSSPAFDMQVVGTICANTFCNPSDARLKTDVVEMSGVADRLSQVRPVTFTPTTAPPESDPRRQAGVLAQELAGPFPELVLPMGDDAGHLAVDYAGLAGVLVGAVNELRAANQALEQRLAELEQRTPESEPADGAR</sequence>
<feature type="region of interest" description="Disordered" evidence="1">
    <location>
        <begin position="1"/>
        <end position="28"/>
    </location>
</feature>
<organism evidence="3 4">
    <name type="scientific">Kineosporia babensis</name>
    <dbReference type="NCBI Taxonomy" id="499548"/>
    <lineage>
        <taxon>Bacteria</taxon>
        <taxon>Bacillati</taxon>
        <taxon>Actinomycetota</taxon>
        <taxon>Actinomycetes</taxon>
        <taxon>Kineosporiales</taxon>
        <taxon>Kineosporiaceae</taxon>
        <taxon>Kineosporia</taxon>
    </lineage>
</organism>
<comment type="caution">
    <text evidence="3">The sequence shown here is derived from an EMBL/GenBank/DDBJ whole genome shotgun (WGS) entry which is preliminary data.</text>
</comment>
<dbReference type="EMBL" id="JAJOMB010000025">
    <property type="protein sequence ID" value="MCD5315948.1"/>
    <property type="molecule type" value="Genomic_DNA"/>
</dbReference>
<dbReference type="Pfam" id="PF13884">
    <property type="entry name" value="Peptidase_S74"/>
    <property type="match status" value="1"/>
</dbReference>
<dbReference type="AlphaFoldDB" id="A0A9X1NMR7"/>
<evidence type="ECO:0000256" key="1">
    <source>
        <dbReference type="SAM" id="MobiDB-lite"/>
    </source>
</evidence>
<gene>
    <name evidence="3" type="ORF">LR394_34140</name>
</gene>
<proteinExistence type="predicted"/>
<feature type="domain" description="Peptidase S74" evidence="2">
    <location>
        <begin position="398"/>
        <end position="493"/>
    </location>
</feature>